<accession>A0A7S0RV97</accession>
<proteinExistence type="predicted"/>
<reference evidence="3" key="1">
    <citation type="submission" date="2021-01" db="EMBL/GenBank/DDBJ databases">
        <authorList>
            <person name="Corre E."/>
            <person name="Pelletier E."/>
            <person name="Niang G."/>
            <person name="Scheremetjew M."/>
            <person name="Finn R."/>
            <person name="Kale V."/>
            <person name="Holt S."/>
            <person name="Cochrane G."/>
            <person name="Meng A."/>
            <person name="Brown T."/>
            <person name="Cohen L."/>
        </authorList>
    </citation>
    <scope>NUCLEOTIDE SEQUENCE</scope>
    <source>
        <strain evidence="3">CCMP722</strain>
    </source>
</reference>
<sequence length="215" mass="24244">MYDSERGMPRRAGVGGEYLRQNVPPIDAVAPASQFQAWVQKKQATKVEDWTKVLKMGEYARQMNAEASTRQHVQERQLKEYALELQIKKKYSFWWTDVISTISKGSLVSLAAVAVLALLLFCYTIFDAESSELDSNLFSRQVLPTSWVRMKRHIQAHPPADPLDKRPSQADPPSNLFERYTSVRSGQVLPRTGEVGKNADGSLLASLPHNGYYAK</sequence>
<feature type="transmembrane region" description="Helical" evidence="2">
    <location>
        <begin position="107"/>
        <end position="126"/>
    </location>
</feature>
<keyword evidence="2" id="KW-1133">Transmembrane helix</keyword>
<evidence type="ECO:0000256" key="1">
    <source>
        <dbReference type="SAM" id="MobiDB-lite"/>
    </source>
</evidence>
<organism evidence="3">
    <name type="scientific">Pyramimonas obovata</name>
    <dbReference type="NCBI Taxonomy" id="1411642"/>
    <lineage>
        <taxon>Eukaryota</taxon>
        <taxon>Viridiplantae</taxon>
        <taxon>Chlorophyta</taxon>
        <taxon>Pyramimonadophyceae</taxon>
        <taxon>Pyramimonadales</taxon>
        <taxon>Pyramimonadaceae</taxon>
        <taxon>Pyramimonas</taxon>
        <taxon>Pyramimonas incertae sedis</taxon>
    </lineage>
</organism>
<evidence type="ECO:0000313" key="3">
    <source>
        <dbReference type="EMBL" id="CAD8687868.1"/>
    </source>
</evidence>
<gene>
    <name evidence="3" type="ORF">POBO1169_LOCUS18357</name>
</gene>
<keyword evidence="2" id="KW-0812">Transmembrane</keyword>
<name>A0A7S0RV97_9CHLO</name>
<feature type="non-terminal residue" evidence="3">
    <location>
        <position position="215"/>
    </location>
</feature>
<feature type="region of interest" description="Disordered" evidence="1">
    <location>
        <begin position="156"/>
        <end position="176"/>
    </location>
</feature>
<dbReference type="AlphaFoldDB" id="A0A7S0RV97"/>
<evidence type="ECO:0000256" key="2">
    <source>
        <dbReference type="SAM" id="Phobius"/>
    </source>
</evidence>
<dbReference type="EMBL" id="HBFA01036762">
    <property type="protein sequence ID" value="CAD8687868.1"/>
    <property type="molecule type" value="Transcribed_RNA"/>
</dbReference>
<keyword evidence="2" id="KW-0472">Membrane</keyword>
<protein>
    <submittedName>
        <fullName evidence="3">Uncharacterized protein</fullName>
    </submittedName>
</protein>